<dbReference type="Gene3D" id="3.10.450.40">
    <property type="match status" value="2"/>
</dbReference>
<evidence type="ECO:0000256" key="1">
    <source>
        <dbReference type="SAM" id="Phobius"/>
    </source>
</evidence>
<organism evidence="2 3">
    <name type="scientific">Pseudalkalibacillus berkeleyi</name>
    <dbReference type="NCBI Taxonomy" id="1069813"/>
    <lineage>
        <taxon>Bacteria</taxon>
        <taxon>Bacillati</taxon>
        <taxon>Bacillota</taxon>
        <taxon>Bacilli</taxon>
        <taxon>Bacillales</taxon>
        <taxon>Fictibacillaceae</taxon>
        <taxon>Pseudalkalibacillus</taxon>
    </lineage>
</organism>
<reference evidence="2 3" key="1">
    <citation type="submission" date="2022-01" db="EMBL/GenBank/DDBJ databases">
        <title>Alkalihalobacillus sp. EGI L200015, a novel bacterium isolated from a salt lake sediment.</title>
        <authorList>
            <person name="Gao L."/>
            <person name="Fang B.-Z."/>
            <person name="Li W.-J."/>
        </authorList>
    </citation>
    <scope>NUCLEOTIDE SEQUENCE [LARGE SCALE GENOMIC DNA]</scope>
    <source>
        <strain evidence="2 3">KCTC 12718</strain>
    </source>
</reference>
<feature type="transmembrane region" description="Helical" evidence="1">
    <location>
        <begin position="6"/>
        <end position="26"/>
    </location>
</feature>
<keyword evidence="1" id="KW-0812">Transmembrane</keyword>
<sequence length="166" mass="19374">MKRILWLSGIFVLGTFILGISYYYYVWNEHGDEQNKSIAYAKNNYEISDVIEANHYYGSYGAFDVISSTVNGKKTFIFVPLDKKGESVSINAEDGWSKQKVSQYVQQELQPDHLISINLGLEKYKETSSFTPVWEIVYKNKGNQYTFHYIRFDDGTFFKTYKMKQS</sequence>
<comment type="caution">
    <text evidence="2">The sequence shown here is derived from an EMBL/GenBank/DDBJ whole genome shotgun (WGS) entry which is preliminary data.</text>
</comment>
<dbReference type="InterPro" id="IPR046350">
    <property type="entry name" value="Cystatin_sf"/>
</dbReference>
<keyword evidence="1" id="KW-1133">Transmembrane helix</keyword>
<evidence type="ECO:0000313" key="2">
    <source>
        <dbReference type="EMBL" id="MCF6137546.1"/>
    </source>
</evidence>
<accession>A0ABS9H0L7</accession>
<evidence type="ECO:0000313" key="3">
    <source>
        <dbReference type="Proteomes" id="UP001649381"/>
    </source>
</evidence>
<dbReference type="SUPFAM" id="SSF54403">
    <property type="entry name" value="Cystatin/monellin"/>
    <property type="match status" value="1"/>
</dbReference>
<keyword evidence="1" id="KW-0472">Membrane</keyword>
<proteinExistence type="predicted"/>
<gene>
    <name evidence="2" type="ORF">L2716_07380</name>
</gene>
<protein>
    <recommendedName>
        <fullName evidence="4">DUF5590 domain-containing protein</fullName>
    </recommendedName>
</protein>
<dbReference type="EMBL" id="JAKIJS010000001">
    <property type="protein sequence ID" value="MCF6137546.1"/>
    <property type="molecule type" value="Genomic_DNA"/>
</dbReference>
<evidence type="ECO:0008006" key="4">
    <source>
        <dbReference type="Google" id="ProtNLM"/>
    </source>
</evidence>
<dbReference type="Proteomes" id="UP001649381">
    <property type="component" value="Unassembled WGS sequence"/>
</dbReference>
<dbReference type="RefSeq" id="WP_236333241.1">
    <property type="nucleotide sequence ID" value="NZ_JAKIJS010000001.1"/>
</dbReference>
<keyword evidence="3" id="KW-1185">Reference proteome</keyword>
<name>A0ABS9H0L7_9BACL</name>